<dbReference type="Proteomes" id="UP000284662">
    <property type="component" value="Unassembled WGS sequence"/>
</dbReference>
<dbReference type="InterPro" id="IPR013094">
    <property type="entry name" value="AB_hydrolase_3"/>
</dbReference>
<protein>
    <submittedName>
        <fullName evidence="4">Alpha/beta hydrolase</fullName>
    </submittedName>
</protein>
<evidence type="ECO:0000313" key="5">
    <source>
        <dbReference type="Proteomes" id="UP000284662"/>
    </source>
</evidence>
<evidence type="ECO:0000313" key="4">
    <source>
        <dbReference type="EMBL" id="RGQ06264.1"/>
    </source>
</evidence>
<name>A0A411ZTV7_9FIRM</name>
<keyword evidence="2" id="KW-0732">Signal</keyword>
<dbReference type="EMBL" id="QRST01000006">
    <property type="protein sequence ID" value="RGQ06264.1"/>
    <property type="molecule type" value="Genomic_DNA"/>
</dbReference>
<dbReference type="AlphaFoldDB" id="A0A411ZTV7"/>
<dbReference type="SUPFAM" id="SSF53474">
    <property type="entry name" value="alpha/beta-Hydrolases"/>
    <property type="match status" value="1"/>
</dbReference>
<dbReference type="InterPro" id="IPR029058">
    <property type="entry name" value="AB_hydrolase_fold"/>
</dbReference>
<feature type="signal peptide" evidence="2">
    <location>
        <begin position="1"/>
        <end position="31"/>
    </location>
</feature>
<dbReference type="PANTHER" id="PTHR48081:SF8">
    <property type="entry name" value="ALPHA_BETA HYDROLASE FOLD-3 DOMAIN-CONTAINING PROTEIN-RELATED"/>
    <property type="match status" value="1"/>
</dbReference>
<dbReference type="PANTHER" id="PTHR48081">
    <property type="entry name" value="AB HYDROLASE SUPERFAMILY PROTEIN C4A8.06C"/>
    <property type="match status" value="1"/>
</dbReference>
<dbReference type="Gene3D" id="3.40.50.1820">
    <property type="entry name" value="alpha/beta hydrolase"/>
    <property type="match status" value="1"/>
</dbReference>
<sequence length="335" mass="36970">MKMNLKNVMQKMIVLPMTACVLFLGMQFSEASRVNPFSNVQTLDISGEAKVAYIDEKTTNFFNSSRPIAEEYVIPDGWQQEKLSFDGVSVEKYTSTTTKTNRIVFFLHGGGYVGGLNNTYRDWGLHKAEIAGNATIFMLDYRLAPQNAYPAALEDAVKAYKGLLEMGYKSDDIILMGDSAGGNLSLALAVYLRDNKISQPKAIVLLSPWTYLGTNLPAHTNNLEKDKILGSKNKFMLTEVSNPSYAKNIDITNPYVSPAYADLTGISPMLIIAGGDELLLDDTALISAHAKAAGVQVTEKIYLGMSHDWDILLPELPESKAMNEQIAKFINELFK</sequence>
<dbReference type="GO" id="GO:0016787">
    <property type="term" value="F:hydrolase activity"/>
    <property type="evidence" value="ECO:0007669"/>
    <property type="project" value="UniProtKB-KW"/>
</dbReference>
<evidence type="ECO:0000256" key="2">
    <source>
        <dbReference type="SAM" id="SignalP"/>
    </source>
</evidence>
<comment type="caution">
    <text evidence="4">The sequence shown here is derived from an EMBL/GenBank/DDBJ whole genome shotgun (WGS) entry which is preliminary data.</text>
</comment>
<accession>A0A411ZTV7</accession>
<feature type="domain" description="Alpha/beta hydrolase fold-3" evidence="3">
    <location>
        <begin position="104"/>
        <end position="309"/>
    </location>
</feature>
<evidence type="ECO:0000256" key="1">
    <source>
        <dbReference type="ARBA" id="ARBA00022801"/>
    </source>
</evidence>
<keyword evidence="1 4" id="KW-0378">Hydrolase</keyword>
<feature type="chain" id="PRO_5019310296" evidence="2">
    <location>
        <begin position="32"/>
        <end position="335"/>
    </location>
</feature>
<evidence type="ECO:0000259" key="3">
    <source>
        <dbReference type="Pfam" id="PF07859"/>
    </source>
</evidence>
<gene>
    <name evidence="4" type="ORF">DWZ11_04725</name>
</gene>
<proteinExistence type="predicted"/>
<organism evidence="4 5">
    <name type="scientific">Megamonas rupellensis</name>
    <dbReference type="NCBI Taxonomy" id="491921"/>
    <lineage>
        <taxon>Bacteria</taxon>
        <taxon>Bacillati</taxon>
        <taxon>Bacillota</taxon>
        <taxon>Negativicutes</taxon>
        <taxon>Selenomonadales</taxon>
        <taxon>Selenomonadaceae</taxon>
        <taxon>Megamonas</taxon>
    </lineage>
</organism>
<dbReference type="InterPro" id="IPR050300">
    <property type="entry name" value="GDXG_lipolytic_enzyme"/>
</dbReference>
<reference evidence="4 5" key="1">
    <citation type="submission" date="2018-08" db="EMBL/GenBank/DDBJ databases">
        <title>A genome reference for cultivated species of the human gut microbiota.</title>
        <authorList>
            <person name="Zou Y."/>
            <person name="Xue W."/>
            <person name="Luo G."/>
        </authorList>
    </citation>
    <scope>NUCLEOTIDE SEQUENCE [LARGE SCALE GENOMIC DNA]</scope>
    <source>
        <strain evidence="4 5">AF29-2</strain>
    </source>
</reference>
<dbReference type="Pfam" id="PF07859">
    <property type="entry name" value="Abhydrolase_3"/>
    <property type="match status" value="1"/>
</dbReference>